<dbReference type="SUPFAM" id="SSF103473">
    <property type="entry name" value="MFS general substrate transporter"/>
    <property type="match status" value="1"/>
</dbReference>
<dbReference type="EMBL" id="CP046915">
    <property type="protein sequence ID" value="QGZ65424.1"/>
    <property type="molecule type" value="Genomic_DNA"/>
</dbReference>
<dbReference type="InterPro" id="IPR020846">
    <property type="entry name" value="MFS_dom"/>
</dbReference>
<keyword evidence="2 5" id="KW-0812">Transmembrane</keyword>
<name>A0A7Z2JJL0_9BURK</name>
<feature type="transmembrane region" description="Helical" evidence="5">
    <location>
        <begin position="234"/>
        <end position="255"/>
    </location>
</feature>
<dbReference type="InterPro" id="IPR050382">
    <property type="entry name" value="MFS_Na/Anion_cotransporter"/>
</dbReference>
<feature type="transmembrane region" description="Helical" evidence="5">
    <location>
        <begin position="370"/>
        <end position="393"/>
    </location>
</feature>
<dbReference type="AlphaFoldDB" id="A0A7Z2JJL0"/>
<protein>
    <submittedName>
        <fullName evidence="7">MFS transporter</fullName>
    </submittedName>
</protein>
<dbReference type="PROSITE" id="PS50850">
    <property type="entry name" value="MFS"/>
    <property type="match status" value="1"/>
</dbReference>
<dbReference type="Proteomes" id="UP000433577">
    <property type="component" value="Chromosome 3"/>
</dbReference>
<feature type="transmembrane region" description="Helical" evidence="5">
    <location>
        <begin position="275"/>
        <end position="297"/>
    </location>
</feature>
<feature type="domain" description="Major facilitator superfamily (MFS) profile" evidence="6">
    <location>
        <begin position="15"/>
        <end position="422"/>
    </location>
</feature>
<keyword evidence="8" id="KW-1185">Reference proteome</keyword>
<dbReference type="CDD" id="cd17319">
    <property type="entry name" value="MFS_ExuT_GudP_like"/>
    <property type="match status" value="1"/>
</dbReference>
<feature type="transmembrane region" description="Helical" evidence="5">
    <location>
        <begin position="333"/>
        <end position="358"/>
    </location>
</feature>
<dbReference type="PANTHER" id="PTHR11662">
    <property type="entry name" value="SOLUTE CARRIER FAMILY 17"/>
    <property type="match status" value="1"/>
</dbReference>
<evidence type="ECO:0000259" key="6">
    <source>
        <dbReference type="PROSITE" id="PS50850"/>
    </source>
</evidence>
<dbReference type="Gene3D" id="1.20.1250.20">
    <property type="entry name" value="MFS general substrate transporter like domains"/>
    <property type="match status" value="2"/>
</dbReference>
<organism evidence="7 8">
    <name type="scientific">Paraburkholderia acidisoli</name>
    <dbReference type="NCBI Taxonomy" id="2571748"/>
    <lineage>
        <taxon>Bacteria</taxon>
        <taxon>Pseudomonadati</taxon>
        <taxon>Pseudomonadota</taxon>
        <taxon>Betaproteobacteria</taxon>
        <taxon>Burkholderiales</taxon>
        <taxon>Burkholderiaceae</taxon>
        <taxon>Paraburkholderia</taxon>
    </lineage>
</organism>
<dbReference type="KEGG" id="pacs:FAZ98_27085"/>
<dbReference type="RefSeq" id="WP_158955845.1">
    <property type="nucleotide sequence ID" value="NZ_CP046915.1"/>
</dbReference>
<gene>
    <name evidence="7" type="ORF">FAZ98_27085</name>
</gene>
<proteinExistence type="predicted"/>
<evidence type="ECO:0000256" key="2">
    <source>
        <dbReference type="ARBA" id="ARBA00022692"/>
    </source>
</evidence>
<dbReference type="OrthoDB" id="8596007at2"/>
<dbReference type="Pfam" id="PF07690">
    <property type="entry name" value="MFS_1"/>
    <property type="match status" value="1"/>
</dbReference>
<feature type="transmembrane region" description="Helical" evidence="5">
    <location>
        <begin position="12"/>
        <end position="28"/>
    </location>
</feature>
<evidence type="ECO:0000256" key="3">
    <source>
        <dbReference type="ARBA" id="ARBA00022989"/>
    </source>
</evidence>
<dbReference type="GO" id="GO:0016020">
    <property type="term" value="C:membrane"/>
    <property type="evidence" value="ECO:0007669"/>
    <property type="project" value="UniProtKB-SubCell"/>
</dbReference>
<accession>A0A7Z2JJL0</accession>
<dbReference type="InterPro" id="IPR036259">
    <property type="entry name" value="MFS_trans_sf"/>
</dbReference>
<dbReference type="GO" id="GO:0022857">
    <property type="term" value="F:transmembrane transporter activity"/>
    <property type="evidence" value="ECO:0007669"/>
    <property type="project" value="InterPro"/>
</dbReference>
<evidence type="ECO:0000256" key="5">
    <source>
        <dbReference type="SAM" id="Phobius"/>
    </source>
</evidence>
<keyword evidence="4 5" id="KW-0472">Membrane</keyword>
<evidence type="ECO:0000256" key="4">
    <source>
        <dbReference type="ARBA" id="ARBA00023136"/>
    </source>
</evidence>
<feature type="transmembrane region" description="Helical" evidence="5">
    <location>
        <begin position="48"/>
        <end position="65"/>
    </location>
</feature>
<feature type="transmembrane region" description="Helical" evidence="5">
    <location>
        <begin position="399"/>
        <end position="419"/>
    </location>
</feature>
<feature type="transmembrane region" description="Helical" evidence="5">
    <location>
        <begin position="86"/>
        <end position="112"/>
    </location>
</feature>
<dbReference type="InterPro" id="IPR011701">
    <property type="entry name" value="MFS"/>
</dbReference>
<sequence length="439" mass="46611">MTKQGERIARRRWLIGVFIGVGILVNYVDRVTISVAAPQLREAFALSPAQLGVLFSAFSWTYALLQIPAGLVLDRYGVTRVGRWGALLWAVSSLVTALASGFGGLLAARLLLGVAEPPGLAVCSKATGYWFPRAERALATALFDAAAKFANVIGVPFIALIVVTFGWRWGFAASAALSVAYFVGFCVIYRDPSHDTKLQAAELAWIREGGATPEGAATAGAAGMFGYLVTHRKVWGLTIGYAAYDYAFYLFLTWLPSYLVDVMHMSMLRSAGLAMIPWAWATFTDLAIGGWLIDTLIARGRDESRVRKAVLIAGLLSALGILGVIGTHDARWAIAWISVSLGGLAIAGAVTWSIPSLIAPKGAVGAVSGIMNCVGNVLGAIAPMLTGFIVSATHSFENAFWVAGAIIFAGILAIVFMLGKIEPIAGPQIVRARERDAMS</sequence>
<feature type="transmembrane region" description="Helical" evidence="5">
    <location>
        <begin position="309"/>
        <end position="327"/>
    </location>
</feature>
<reference evidence="7 8" key="1">
    <citation type="submission" date="2019-12" db="EMBL/GenBank/DDBJ databases">
        <title>Paraburkholderia acidiphila 7Q-K02 sp. nov and Paraburkholderia acidisoli DHF22 sp. nov., two strains isolated from forest soil.</title>
        <authorList>
            <person name="Gao Z."/>
            <person name="Qiu L."/>
        </authorList>
    </citation>
    <scope>NUCLEOTIDE SEQUENCE [LARGE SCALE GENOMIC DNA]</scope>
    <source>
        <strain evidence="7 8">DHF22</strain>
    </source>
</reference>
<comment type="subcellular location">
    <subcellularLocation>
        <location evidence="1">Membrane</location>
        <topology evidence="1">Multi-pass membrane protein</topology>
    </subcellularLocation>
</comment>
<evidence type="ECO:0000313" key="7">
    <source>
        <dbReference type="EMBL" id="QGZ65424.1"/>
    </source>
</evidence>
<keyword evidence="3 5" id="KW-1133">Transmembrane helix</keyword>
<dbReference type="PANTHER" id="PTHR11662:SF399">
    <property type="entry name" value="FI19708P1-RELATED"/>
    <property type="match status" value="1"/>
</dbReference>
<evidence type="ECO:0000256" key="1">
    <source>
        <dbReference type="ARBA" id="ARBA00004141"/>
    </source>
</evidence>
<evidence type="ECO:0000313" key="8">
    <source>
        <dbReference type="Proteomes" id="UP000433577"/>
    </source>
</evidence>